<dbReference type="Proteomes" id="UP000474061">
    <property type="component" value="Unassembled WGS sequence"/>
</dbReference>
<dbReference type="EMBL" id="VDCJ01000184">
    <property type="protein sequence ID" value="MRU22685.1"/>
    <property type="molecule type" value="Genomic_DNA"/>
</dbReference>
<reference evidence="1" key="1">
    <citation type="submission" date="2019-05" db="EMBL/GenBank/DDBJ databases">
        <authorList>
            <person name="Castillo A."/>
            <person name="Giampetruzzi A."/>
            <person name="Landa B."/>
            <person name="Saponari M."/>
            <person name="Almeida R.P.P."/>
            <person name="Moralejo E."/>
            <person name="Marco-Noales E."/>
            <person name="Velasco-Amo M.P."/>
            <person name="Roman-Ecija M."/>
            <person name="Navarro I."/>
            <person name="Monterde A."/>
            <person name="Barbe S."/>
        </authorList>
    </citation>
    <scope>NUCLEOTIDE SEQUENCE</scope>
    <source>
        <strain evidence="1">XYL1981</strain>
    </source>
</reference>
<protein>
    <submittedName>
        <fullName evidence="1">Capsid assembly protein</fullName>
    </submittedName>
</protein>
<name>A0A9Q4ME35_XYLFS</name>
<feature type="non-terminal residue" evidence="1">
    <location>
        <position position="41"/>
    </location>
</feature>
<accession>A0A9Q4ME35</accession>
<gene>
    <name evidence="1" type="ORF">FG476_00785</name>
</gene>
<dbReference type="AlphaFoldDB" id="A0A9Q4ME35"/>
<sequence length="41" mass="4351">MAESNAEVYASFGVNIAVMSGSTPTEHEQNMLRLDVAAHDG</sequence>
<evidence type="ECO:0000313" key="2">
    <source>
        <dbReference type="Proteomes" id="UP000474061"/>
    </source>
</evidence>
<proteinExistence type="predicted"/>
<reference evidence="1" key="2">
    <citation type="journal article" date="2020" name="Appl. Environ. Microbiol.">
        <title>Multiple intercontinental introductions associated with the emergence of a plant pathogen in Europe.</title>
        <authorList>
            <person name="Landa B.B."/>
            <person name="Castillo A.I."/>
            <person name="Giampetruzzi A."/>
            <person name="Kahn A."/>
            <person name="Roman-Ecija M."/>
            <person name="Velasco-Amo M.P."/>
            <person name="Navas-Cortes J.A."/>
            <person name="Marco-Noales E."/>
            <person name="Barbe S."/>
            <person name="Moralejo E."/>
            <person name="Coletta-Filho H.D."/>
            <person name="Saldarelli P."/>
            <person name="Saponari M."/>
            <person name="Almeida R.P.P."/>
        </authorList>
    </citation>
    <scope>NUCLEOTIDE SEQUENCE</scope>
    <source>
        <strain evidence="1">XYL1981</strain>
    </source>
</reference>
<comment type="caution">
    <text evidence="1">The sequence shown here is derived from an EMBL/GenBank/DDBJ whole genome shotgun (WGS) entry which is preliminary data.</text>
</comment>
<organism evidence="1 2">
    <name type="scientific">Xylella fastidiosa subsp. multiplex</name>
    <dbReference type="NCBI Taxonomy" id="644357"/>
    <lineage>
        <taxon>Bacteria</taxon>
        <taxon>Pseudomonadati</taxon>
        <taxon>Pseudomonadota</taxon>
        <taxon>Gammaproteobacteria</taxon>
        <taxon>Lysobacterales</taxon>
        <taxon>Lysobacteraceae</taxon>
        <taxon>Xylella</taxon>
    </lineage>
</organism>
<evidence type="ECO:0000313" key="1">
    <source>
        <dbReference type="EMBL" id="MRU22685.1"/>
    </source>
</evidence>